<evidence type="ECO:0000313" key="2">
    <source>
        <dbReference type="Proteomes" id="UP000189933"/>
    </source>
</evidence>
<keyword evidence="2" id="KW-1185">Reference proteome</keyword>
<reference evidence="2" key="1">
    <citation type="submission" date="2017-02" db="EMBL/GenBank/DDBJ databases">
        <authorList>
            <person name="Varghese N."/>
            <person name="Submissions S."/>
        </authorList>
    </citation>
    <scope>NUCLEOTIDE SEQUENCE [LARGE SCALE GENOMIC DNA]</scope>
    <source>
        <strain evidence="2">DSM 16521</strain>
    </source>
</reference>
<dbReference type="RefSeq" id="WP_200803509.1">
    <property type="nucleotide sequence ID" value="NZ_FUXM01000046.1"/>
</dbReference>
<name>A0A1T4S8G7_9FIRM</name>
<sequence length="101" mass="11746">MERYAVPVHCAAALVIGRRAMGFRERVTKELQQLVTQIKQDLTCKVNPNIPREGKGMTRRVRACLRWLDGKLLLHNGFARQQQEAYYSVWHDLKKLALSLR</sequence>
<proteinExistence type="predicted"/>
<gene>
    <name evidence="1" type="ORF">SAMN02745885_02513</name>
</gene>
<accession>A0A1T4S8G7</accession>
<dbReference type="EMBL" id="FUXM01000046">
    <property type="protein sequence ID" value="SKA24529.1"/>
    <property type="molecule type" value="Genomic_DNA"/>
</dbReference>
<organism evidence="1 2">
    <name type="scientific">Carboxydocella sporoproducens DSM 16521</name>
    <dbReference type="NCBI Taxonomy" id="1121270"/>
    <lineage>
        <taxon>Bacteria</taxon>
        <taxon>Bacillati</taxon>
        <taxon>Bacillota</taxon>
        <taxon>Clostridia</taxon>
        <taxon>Eubacteriales</taxon>
        <taxon>Clostridiales Family XVI. Incertae Sedis</taxon>
        <taxon>Carboxydocella</taxon>
    </lineage>
</organism>
<dbReference type="AlphaFoldDB" id="A0A1T4S8G7"/>
<dbReference type="Proteomes" id="UP000189933">
    <property type="component" value="Unassembled WGS sequence"/>
</dbReference>
<protein>
    <submittedName>
        <fullName evidence="1">Uncharacterized protein</fullName>
    </submittedName>
</protein>
<evidence type="ECO:0000313" key="1">
    <source>
        <dbReference type="EMBL" id="SKA24529.1"/>
    </source>
</evidence>